<proteinExistence type="predicted"/>
<dbReference type="Gene3D" id="2.80.10.50">
    <property type="match status" value="1"/>
</dbReference>
<dbReference type="InterPro" id="IPR008999">
    <property type="entry name" value="Actin-crosslinking"/>
</dbReference>
<protein>
    <submittedName>
        <fullName evidence="2">Uncharacterized protein</fullName>
    </submittedName>
</protein>
<dbReference type="AlphaFoldDB" id="A0AAD4MGU4"/>
<comment type="caution">
    <text evidence="2">The sequence shown here is derived from an EMBL/GenBank/DDBJ whole genome shotgun (WGS) entry which is preliminary data.</text>
</comment>
<evidence type="ECO:0000313" key="3">
    <source>
        <dbReference type="Proteomes" id="UP001201812"/>
    </source>
</evidence>
<dbReference type="EMBL" id="JAKKPZ010000749">
    <property type="protein sequence ID" value="KAI1692537.1"/>
    <property type="molecule type" value="Genomic_DNA"/>
</dbReference>
<dbReference type="CDD" id="cd00257">
    <property type="entry name" value="beta-trefoil_FSCN-like"/>
    <property type="match status" value="1"/>
</dbReference>
<organism evidence="2 3">
    <name type="scientific">Ditylenchus destructor</name>
    <dbReference type="NCBI Taxonomy" id="166010"/>
    <lineage>
        <taxon>Eukaryota</taxon>
        <taxon>Metazoa</taxon>
        <taxon>Ecdysozoa</taxon>
        <taxon>Nematoda</taxon>
        <taxon>Chromadorea</taxon>
        <taxon>Rhabditida</taxon>
        <taxon>Tylenchina</taxon>
        <taxon>Tylenchomorpha</taxon>
        <taxon>Sphaerularioidea</taxon>
        <taxon>Anguinidae</taxon>
        <taxon>Anguininae</taxon>
        <taxon>Ditylenchus</taxon>
    </lineage>
</organism>
<feature type="signal peptide" evidence="1">
    <location>
        <begin position="1"/>
        <end position="20"/>
    </location>
</feature>
<dbReference type="SUPFAM" id="SSF50405">
    <property type="entry name" value="Actin-crosslinking proteins"/>
    <property type="match status" value="1"/>
</dbReference>
<gene>
    <name evidence="2" type="ORF">DdX_21208</name>
</gene>
<keyword evidence="3" id="KW-1185">Reference proteome</keyword>
<evidence type="ECO:0000256" key="1">
    <source>
        <dbReference type="SAM" id="SignalP"/>
    </source>
</evidence>
<accession>A0AAD4MGU4</accession>
<reference evidence="2" key="1">
    <citation type="submission" date="2022-01" db="EMBL/GenBank/DDBJ databases">
        <title>Genome Sequence Resource for Two Populations of Ditylenchus destructor, the Migratory Endoparasitic Phytonematode.</title>
        <authorList>
            <person name="Zhang H."/>
            <person name="Lin R."/>
            <person name="Xie B."/>
        </authorList>
    </citation>
    <scope>NUCLEOTIDE SEQUENCE</scope>
    <source>
        <strain evidence="2">BazhouSP</strain>
    </source>
</reference>
<keyword evidence="1" id="KW-0732">Signal</keyword>
<dbReference type="Proteomes" id="UP001201812">
    <property type="component" value="Unassembled WGS sequence"/>
</dbReference>
<feature type="chain" id="PRO_5042148228" evidence="1">
    <location>
        <begin position="21"/>
        <end position="163"/>
    </location>
</feature>
<name>A0AAD4MGU4_9BILA</name>
<evidence type="ECO:0000313" key="2">
    <source>
        <dbReference type="EMBL" id="KAI1692537.1"/>
    </source>
</evidence>
<sequence length="163" mass="18070">MFSLTLLFFLSLALIYGLHAKPLIDPTEEITASPIKMTLRCSTGNYLNHHYGKERVNCDDRFPGPHEHFLVNHISSQSKISLKADESLFVALQPDYPSHPILISNSISESPLATFEQTTNGDGSVSFKCLNGQFMWVDTADGSVSCTGNEIHEQSKFVPEPVN</sequence>